<dbReference type="EMBL" id="AXCN02001805">
    <property type="status" value="NOT_ANNOTATED_CDS"/>
    <property type="molecule type" value="Genomic_DNA"/>
</dbReference>
<evidence type="ECO:0000313" key="3">
    <source>
        <dbReference type="EnsemblMetazoa" id="AFAF009285-PA"/>
    </source>
</evidence>
<protein>
    <recommendedName>
        <fullName evidence="2">DUF753 domain-containing protein</fullName>
    </recommendedName>
</protein>
<feature type="chain" id="PRO_5008132834" description="DUF753 domain-containing protein" evidence="1">
    <location>
        <begin position="26"/>
        <end position="1449"/>
    </location>
</feature>
<feature type="domain" description="DUF753" evidence="2">
    <location>
        <begin position="842"/>
        <end position="913"/>
    </location>
</feature>
<feature type="domain" description="DUF753" evidence="2">
    <location>
        <begin position="1158"/>
        <end position="1229"/>
    </location>
</feature>
<sequence length="1449" mass="160266">MMHRIAAFGFVLIYFQLFTTTSVAALRCLVCNSTDTGCVEGWPEYSRNCTSEADVCFTNVTDGVLLRGCLSELLTVEERVECTEQEGRACVSCSENECNSVPWLKCAHCDNVGLESCTDKQRVSLCPQYRSSDRCYEIVTGTGEDLKPIAKGCESTLVLKGIVCDQTDGCRFMEKIEYNCTVEKSLRTSLQCLVCSSEDESSEECISGTLPPQSCPPEDDKCFSRLQGTTLERNCISKLSLEEQNDCSNGDGTCITCTEAGCNNDRLLRCIQCKKSQNIECIDPIISSTLGAKFCPRFLGADGRCFARIFGEELERGCSAATEAICAGNNQCLTCDTDGCNLQSDSVLEDVTKCFRCSSNDGDNEECDEARISADQCDQLEDECFTRVKDGKLERNCLAILPIDEQETCRDEENDACFACSDSECNQYPRIKCYSCSSLSDLSCSNPSESPDLTHTFCDKFRPNDFCYARIVDQHVERGCEYDLGNEVKACEGHEMCFECQYSGCNDLAESGLRNIARCITCDTATDGEACEKATLGAERCDELDDVCYTRVQGSRLARGCLQTLEENEQNECNDPSSTTCVTCQSAACNVQSWLKCLSCKTSENPDCANPENVALESLSSYCSSSGEEVSCYTRITSDDLERGCSADLAGVCADSVACKTCTTDNCNTHTEASMVSFIECVQCTSNDGDFDCNERLPEAKPCPVENDKCATSVQDGTLTRNCLSFLEESDRDKCTDPDDLSCTVCDVSGCNEDRWTKCHQCDSSTSNACENEQSEQDARYCSSYLADDKCYTKIDEDRRLTRGCLSDVGAEGELCEGAQVCLTCTGAGCNMVPEASLKQITCKQCTSVDVGCALGNVASKVCPLEDDVCYTSVTSENLLVRGCLSAASEDMQAICRDESDSACIVCSENGCNEEQWPICYRCESSTTDDGCDHKLEPGMKQFCPKYSEQTFCYAAIQEGKVIRDCTEEKTSICEGNNRCVVCAQEGCNDLPKETLDIVPSCHQCRSDVTDCDHLVEENGKLECPDRNDRCYTRLVDGAHLHRGCLSDIDPDECERDERCLICGENNCNNAPWPKCFQCTNATSDQCVQKQTDEENLKYCQENSGGCFAMVDRMEFARGCLSELSVESSCEDPEHCVKCTDDACNGGSMKSYFDPTFCLRCHTDMHDDCLEGTVTPEACDNPDDVCFYRRASSKTMHRGCLSELSATNQQVCQSASSTSCRTCKANGCNSKTWRRCYTCSSLIDSSCADKQLDDHFLDFCLKIDDDCFEDNDRNEIRRGCGRYYCDHKKTCLECSGNACNGHPESFLQPTQCLSCDSSDPLCANGTTADQYCDYMDEPCYSMVRKDGVLERGCFTHLHPSFKKMCMDVRDRTCIACNGKSCNREPWRQCVQCRSLELDSYCSRQTTPLGSHFCQRFRRNDRCYAADVQGIGKWLGVSVKLVLIFLLSYQ</sequence>
<evidence type="ECO:0000256" key="1">
    <source>
        <dbReference type="SAM" id="SignalP"/>
    </source>
</evidence>
<evidence type="ECO:0000313" key="4">
    <source>
        <dbReference type="Proteomes" id="UP000075886"/>
    </source>
</evidence>
<feature type="domain" description="DUF753" evidence="2">
    <location>
        <begin position="190"/>
        <end position="263"/>
    </location>
</feature>
<dbReference type="Proteomes" id="UP000075886">
    <property type="component" value="Unassembled WGS sequence"/>
</dbReference>
<name>A0A182QFR9_9DIPT</name>
<keyword evidence="4" id="KW-1185">Reference proteome</keyword>
<feature type="domain" description="DUF753" evidence="2">
    <location>
        <begin position="518"/>
        <end position="590"/>
    </location>
</feature>
<proteinExistence type="predicted"/>
<accession>A0A182QFR9</accession>
<feature type="domain" description="DUF753" evidence="2">
    <location>
        <begin position="758"/>
        <end position="831"/>
    </location>
</feature>
<feature type="domain" description="DUF753" evidence="2">
    <location>
        <begin position="353"/>
        <end position="426"/>
    </location>
</feature>
<feature type="domain" description="DUF753" evidence="2">
    <location>
        <begin position="27"/>
        <end position="99"/>
    </location>
</feature>
<dbReference type="InterPro" id="IPR008472">
    <property type="entry name" value="DUF753"/>
</dbReference>
<dbReference type="Pfam" id="PF05444">
    <property type="entry name" value="DUF753"/>
    <property type="match status" value="14"/>
</dbReference>
<dbReference type="PANTHER" id="PTHR21721:SF27">
    <property type="entry name" value="GH09876P"/>
    <property type="match status" value="1"/>
</dbReference>
<feature type="domain" description="DUF753" evidence="2">
    <location>
        <begin position="1311"/>
        <end position="1382"/>
    </location>
</feature>
<feature type="signal peptide" evidence="1">
    <location>
        <begin position="1"/>
        <end position="25"/>
    </location>
</feature>
<evidence type="ECO:0000259" key="2">
    <source>
        <dbReference type="Pfam" id="PF05444"/>
    </source>
</evidence>
<reference evidence="4" key="1">
    <citation type="submission" date="2014-01" db="EMBL/GenBank/DDBJ databases">
        <title>The Genome Sequence of Anopheles farauti FAR1 (V2).</title>
        <authorList>
            <consortium name="The Broad Institute Genomics Platform"/>
            <person name="Neafsey D.E."/>
            <person name="Besansky N."/>
            <person name="Howell P."/>
            <person name="Walton C."/>
            <person name="Young S.K."/>
            <person name="Zeng Q."/>
            <person name="Gargeya S."/>
            <person name="Fitzgerald M."/>
            <person name="Haas B."/>
            <person name="Abouelleil A."/>
            <person name="Allen A.W."/>
            <person name="Alvarado L."/>
            <person name="Arachchi H.M."/>
            <person name="Berlin A.M."/>
            <person name="Chapman S.B."/>
            <person name="Gainer-Dewar J."/>
            <person name="Goldberg J."/>
            <person name="Griggs A."/>
            <person name="Gujja S."/>
            <person name="Hansen M."/>
            <person name="Howarth C."/>
            <person name="Imamovic A."/>
            <person name="Ireland A."/>
            <person name="Larimer J."/>
            <person name="McCowan C."/>
            <person name="Murphy C."/>
            <person name="Pearson M."/>
            <person name="Poon T.W."/>
            <person name="Priest M."/>
            <person name="Roberts A."/>
            <person name="Saif S."/>
            <person name="Shea T."/>
            <person name="Sisk P."/>
            <person name="Sykes S."/>
            <person name="Wortman J."/>
            <person name="Nusbaum C."/>
            <person name="Birren B."/>
        </authorList>
    </citation>
    <scope>NUCLEOTIDE SEQUENCE [LARGE SCALE GENOMIC DNA]</scope>
    <source>
        <strain evidence="4">FAR1</strain>
    </source>
</reference>
<feature type="domain" description="DUF753" evidence="2">
    <location>
        <begin position="680"/>
        <end position="752"/>
    </location>
</feature>
<organism evidence="3 4">
    <name type="scientific">Anopheles farauti</name>
    <dbReference type="NCBI Taxonomy" id="69004"/>
    <lineage>
        <taxon>Eukaryota</taxon>
        <taxon>Metazoa</taxon>
        <taxon>Ecdysozoa</taxon>
        <taxon>Arthropoda</taxon>
        <taxon>Hexapoda</taxon>
        <taxon>Insecta</taxon>
        <taxon>Pterygota</taxon>
        <taxon>Neoptera</taxon>
        <taxon>Endopterygota</taxon>
        <taxon>Diptera</taxon>
        <taxon>Nematocera</taxon>
        <taxon>Culicoidea</taxon>
        <taxon>Culicidae</taxon>
        <taxon>Anophelinae</taxon>
        <taxon>Anopheles</taxon>
    </lineage>
</organism>
<dbReference type="PANTHER" id="PTHR21721">
    <property type="entry name" value="GH09876P-RELATED"/>
    <property type="match status" value="1"/>
</dbReference>
<dbReference type="VEuPathDB" id="VectorBase:AFAF009285"/>
<reference evidence="3" key="2">
    <citation type="submission" date="2020-05" db="UniProtKB">
        <authorList>
            <consortium name="EnsemblMetazoa"/>
        </authorList>
    </citation>
    <scope>IDENTIFICATION</scope>
    <source>
        <strain evidence="3">FAR1</strain>
    </source>
</reference>
<feature type="domain" description="DUF753" evidence="2">
    <location>
        <begin position="269"/>
        <end position="341"/>
    </location>
</feature>
<dbReference type="EnsemblMetazoa" id="AFAF009285-RA">
    <property type="protein sequence ID" value="AFAF009285-PA"/>
    <property type="gene ID" value="AFAF009285"/>
</dbReference>
<feature type="domain" description="DUF753" evidence="2">
    <location>
        <begin position="432"/>
        <end position="506"/>
    </location>
</feature>
<keyword evidence="1" id="KW-0732">Signal</keyword>
<feature type="domain" description="DUF753" evidence="2">
    <location>
        <begin position="1075"/>
        <end position="1145"/>
    </location>
</feature>
<feature type="domain" description="DUF753" evidence="2">
    <location>
        <begin position="596"/>
        <end position="668"/>
    </location>
</feature>
<feature type="domain" description="DUF753" evidence="2">
    <location>
        <begin position="1001"/>
        <end position="1069"/>
    </location>
</feature>